<keyword evidence="1 7" id="KW-0963">Cytoplasm</keyword>
<feature type="region of interest" description="Disordered" evidence="9">
    <location>
        <begin position="1"/>
        <end position="68"/>
    </location>
</feature>
<evidence type="ECO:0000256" key="6">
    <source>
        <dbReference type="ARBA" id="ARBA00022884"/>
    </source>
</evidence>
<feature type="binding site" evidence="7 8">
    <location>
        <position position="138"/>
    </location>
    <ligand>
        <name>S-adenosyl-L-methionine</name>
        <dbReference type="ChEBI" id="CHEBI:59789"/>
    </ligand>
</feature>
<dbReference type="Proteomes" id="UP000319010">
    <property type="component" value="Unassembled WGS sequence"/>
</dbReference>
<reference evidence="11 12" key="1">
    <citation type="submission" date="2019-06" db="EMBL/GenBank/DDBJ databases">
        <title>Draft genome sequence of Actinomyces johnsonii CCUG 34287T.</title>
        <authorList>
            <person name="Salva-Serra F."/>
            <person name="Cardew S."/>
            <person name="Moore E."/>
        </authorList>
    </citation>
    <scope>NUCLEOTIDE SEQUENCE [LARGE SCALE GENOMIC DNA]</scope>
    <source>
        <strain evidence="11 12">CCUG 34287</strain>
    </source>
</reference>
<dbReference type="EMBL" id="VICB01000010">
    <property type="protein sequence ID" value="TQD43064.1"/>
    <property type="molecule type" value="Genomic_DNA"/>
</dbReference>
<feature type="domain" description="Ribosomal RNA adenine methylase transferase N-terminal" evidence="10">
    <location>
        <begin position="97"/>
        <end position="277"/>
    </location>
</feature>
<comment type="similarity">
    <text evidence="7">Belongs to the class I-like SAM-binding methyltransferase superfamily. rRNA adenine N(6)-methyltransferase family. RsmA subfamily.</text>
</comment>
<dbReference type="PANTHER" id="PTHR11727">
    <property type="entry name" value="DIMETHYLADENOSINE TRANSFERASE"/>
    <property type="match status" value="1"/>
</dbReference>
<evidence type="ECO:0000256" key="9">
    <source>
        <dbReference type="SAM" id="MobiDB-lite"/>
    </source>
</evidence>
<dbReference type="InterPro" id="IPR029063">
    <property type="entry name" value="SAM-dependent_MTases_sf"/>
</dbReference>
<feature type="binding site" evidence="7 8">
    <location>
        <position position="117"/>
    </location>
    <ligand>
        <name>S-adenosyl-L-methionine</name>
        <dbReference type="ChEBI" id="CHEBI:59789"/>
    </ligand>
</feature>
<dbReference type="GO" id="GO:0003723">
    <property type="term" value="F:RNA binding"/>
    <property type="evidence" value="ECO:0007669"/>
    <property type="project" value="UniProtKB-UniRule"/>
</dbReference>
<dbReference type="FunFam" id="3.40.50.150:FF:000023">
    <property type="entry name" value="Ribosomal RNA small subunit methyltransferase A"/>
    <property type="match status" value="1"/>
</dbReference>
<dbReference type="SUPFAM" id="SSF53335">
    <property type="entry name" value="S-adenosyl-L-methionine-dependent methyltransferases"/>
    <property type="match status" value="1"/>
</dbReference>
<evidence type="ECO:0000313" key="11">
    <source>
        <dbReference type="EMBL" id="TQD43064.1"/>
    </source>
</evidence>
<name>A0A508A3N6_9ACTO</name>
<evidence type="ECO:0000256" key="3">
    <source>
        <dbReference type="ARBA" id="ARBA00022603"/>
    </source>
</evidence>
<dbReference type="InterPro" id="IPR011530">
    <property type="entry name" value="rRNA_adenine_dimethylase"/>
</dbReference>
<protein>
    <recommendedName>
        <fullName evidence="7">Ribosomal RNA small subunit methyltransferase A</fullName>
        <ecNumber evidence="7">2.1.1.182</ecNumber>
    </recommendedName>
    <alternativeName>
        <fullName evidence="7">16S rRNA (adenine(1518)-N(6)/adenine(1519)-N(6))-dimethyltransferase</fullName>
    </alternativeName>
    <alternativeName>
        <fullName evidence="7">16S rRNA dimethyladenosine transferase</fullName>
    </alternativeName>
    <alternativeName>
        <fullName evidence="7">16S rRNA dimethylase</fullName>
    </alternativeName>
    <alternativeName>
        <fullName evidence="7">S-adenosylmethionine-6-N', N'-adenosyl(rRNA) dimethyltransferase</fullName>
    </alternativeName>
</protein>
<dbReference type="GO" id="GO:0005829">
    <property type="term" value="C:cytosol"/>
    <property type="evidence" value="ECO:0007669"/>
    <property type="project" value="TreeGrafter"/>
</dbReference>
<evidence type="ECO:0000256" key="7">
    <source>
        <dbReference type="HAMAP-Rule" id="MF_00607"/>
    </source>
</evidence>
<feature type="binding site" evidence="7 8">
    <location>
        <position position="168"/>
    </location>
    <ligand>
        <name>S-adenosyl-L-methionine</name>
        <dbReference type="ChEBI" id="CHEBI:59789"/>
    </ligand>
</feature>
<dbReference type="RefSeq" id="WP_141424268.1">
    <property type="nucleotide sequence ID" value="NZ_JASPFB010000010.1"/>
</dbReference>
<feature type="binding site" evidence="7 8">
    <location>
        <position position="90"/>
    </location>
    <ligand>
        <name>S-adenosyl-L-methionine</name>
        <dbReference type="ChEBI" id="CHEBI:59789"/>
    </ligand>
</feature>
<keyword evidence="6 7" id="KW-0694">RNA-binding</keyword>
<evidence type="ECO:0000256" key="5">
    <source>
        <dbReference type="ARBA" id="ARBA00022691"/>
    </source>
</evidence>
<dbReference type="GO" id="GO:0052908">
    <property type="term" value="F:16S rRNA (adenine(1518)-N(6)/adenine(1519)-N(6))-dimethyltransferase activity"/>
    <property type="evidence" value="ECO:0007669"/>
    <property type="project" value="UniProtKB-EC"/>
</dbReference>
<proteinExistence type="inferred from homology"/>
<feature type="compositionally biased region" description="Low complexity" evidence="9">
    <location>
        <begin position="11"/>
        <end position="26"/>
    </location>
</feature>
<dbReference type="InterPro" id="IPR023165">
    <property type="entry name" value="rRNA_Ade_diMease-like_C"/>
</dbReference>
<dbReference type="AlphaFoldDB" id="A0A508A3N6"/>
<dbReference type="PROSITE" id="PS51689">
    <property type="entry name" value="SAM_RNA_A_N6_MT"/>
    <property type="match status" value="1"/>
</dbReference>
<dbReference type="CDD" id="cd02440">
    <property type="entry name" value="AdoMet_MTases"/>
    <property type="match status" value="1"/>
</dbReference>
<evidence type="ECO:0000259" key="10">
    <source>
        <dbReference type="SMART" id="SM00650"/>
    </source>
</evidence>
<evidence type="ECO:0000256" key="1">
    <source>
        <dbReference type="ARBA" id="ARBA00022490"/>
    </source>
</evidence>
<keyword evidence="3 7" id="KW-0489">Methyltransferase</keyword>
<organism evidence="11 12">
    <name type="scientific">Actinomyces johnsonii</name>
    <dbReference type="NCBI Taxonomy" id="544581"/>
    <lineage>
        <taxon>Bacteria</taxon>
        <taxon>Bacillati</taxon>
        <taxon>Actinomycetota</taxon>
        <taxon>Actinomycetes</taxon>
        <taxon>Actinomycetales</taxon>
        <taxon>Actinomycetaceae</taxon>
        <taxon>Actinomyces</taxon>
    </lineage>
</organism>
<feature type="binding site" evidence="7 8">
    <location>
        <position position="192"/>
    </location>
    <ligand>
        <name>S-adenosyl-L-methionine</name>
        <dbReference type="ChEBI" id="CHEBI:59789"/>
    </ligand>
</feature>
<comment type="catalytic activity">
    <reaction evidence="7">
        <text>adenosine(1518)/adenosine(1519) in 16S rRNA + 4 S-adenosyl-L-methionine = N(6)-dimethyladenosine(1518)/N(6)-dimethyladenosine(1519) in 16S rRNA + 4 S-adenosyl-L-homocysteine + 4 H(+)</text>
        <dbReference type="Rhea" id="RHEA:19609"/>
        <dbReference type="Rhea" id="RHEA-COMP:10232"/>
        <dbReference type="Rhea" id="RHEA-COMP:10233"/>
        <dbReference type="ChEBI" id="CHEBI:15378"/>
        <dbReference type="ChEBI" id="CHEBI:57856"/>
        <dbReference type="ChEBI" id="CHEBI:59789"/>
        <dbReference type="ChEBI" id="CHEBI:74411"/>
        <dbReference type="ChEBI" id="CHEBI:74493"/>
        <dbReference type="EC" id="2.1.1.182"/>
    </reaction>
</comment>
<evidence type="ECO:0000256" key="4">
    <source>
        <dbReference type="ARBA" id="ARBA00022679"/>
    </source>
</evidence>
<dbReference type="InterPro" id="IPR001737">
    <property type="entry name" value="KsgA/Erm"/>
</dbReference>
<keyword evidence="5 7" id="KW-0949">S-adenosyl-L-methionine</keyword>
<feature type="binding site" evidence="7 8">
    <location>
        <position position="92"/>
    </location>
    <ligand>
        <name>S-adenosyl-L-methionine</name>
        <dbReference type="ChEBI" id="CHEBI:59789"/>
    </ligand>
</feature>
<dbReference type="Pfam" id="PF00398">
    <property type="entry name" value="RrnaAD"/>
    <property type="match status" value="1"/>
</dbReference>
<dbReference type="PROSITE" id="PS01131">
    <property type="entry name" value="RRNA_A_DIMETH"/>
    <property type="match status" value="1"/>
</dbReference>
<dbReference type="Gene3D" id="1.10.8.100">
    <property type="entry name" value="Ribosomal RNA adenine dimethylase-like, domain 2"/>
    <property type="match status" value="1"/>
</dbReference>
<comment type="subcellular location">
    <subcellularLocation>
        <location evidence="7">Cytoplasm</location>
    </subcellularLocation>
</comment>
<comment type="function">
    <text evidence="7">Specifically dimethylates two adjacent adenosines (A1518 and A1519) in the loop of a conserved hairpin near the 3'-end of 16S rRNA in the 30S particle. May play a critical role in biogenesis of 30S subunits.</text>
</comment>
<dbReference type="Gene3D" id="3.40.50.150">
    <property type="entry name" value="Vaccinia Virus protein VP39"/>
    <property type="match status" value="1"/>
</dbReference>
<comment type="caution">
    <text evidence="11">The sequence shown here is derived from an EMBL/GenBank/DDBJ whole genome shotgun (WGS) entry which is preliminary data.</text>
</comment>
<dbReference type="InterPro" id="IPR020598">
    <property type="entry name" value="rRNA_Ade_methylase_Trfase_N"/>
</dbReference>
<dbReference type="HAMAP" id="MF_00607">
    <property type="entry name" value="16SrRNA_methyltr_A"/>
    <property type="match status" value="1"/>
</dbReference>
<evidence type="ECO:0000256" key="2">
    <source>
        <dbReference type="ARBA" id="ARBA00022552"/>
    </source>
</evidence>
<dbReference type="SMART" id="SM00650">
    <property type="entry name" value="rADc"/>
    <property type="match status" value="1"/>
</dbReference>
<evidence type="ECO:0000313" key="12">
    <source>
        <dbReference type="Proteomes" id="UP000319010"/>
    </source>
</evidence>
<dbReference type="NCBIfam" id="TIGR00755">
    <property type="entry name" value="ksgA"/>
    <property type="match status" value="1"/>
</dbReference>
<evidence type="ECO:0000256" key="8">
    <source>
        <dbReference type="PROSITE-ProRule" id="PRU01026"/>
    </source>
</evidence>
<dbReference type="PANTHER" id="PTHR11727:SF7">
    <property type="entry name" value="DIMETHYLADENOSINE TRANSFERASE-RELATED"/>
    <property type="match status" value="1"/>
</dbReference>
<dbReference type="EC" id="2.1.1.182" evidence="7"/>
<accession>A0A508A3N6</accession>
<keyword evidence="4 7" id="KW-0808">Transferase</keyword>
<dbReference type="InterPro" id="IPR020596">
    <property type="entry name" value="rRNA_Ade_Mease_Trfase_CS"/>
</dbReference>
<keyword evidence="2 7" id="KW-0698">rRNA processing</keyword>
<sequence length="368" mass="38088">MTLPVPDSQVPPAGGARANGPGPAGACEAASEAPSDPACADLIPEDARRPRNQHAPTPPGSRAAGLLGPSEVRGLSRALGIRPTKTLGQNFVHDAGTVRRIVRSSGVLPDDTVLEIGPGLGSLTLALLETGARVIAVEIDPALARALPITVADRMPEAADRLGVVEADALSITGPEALGGVDVPPPTRLVANLPYNVAVPVLLTVLETLPSLETITVMVQAEVADRLAAAPGSRTYGVPSVKAAWYAAARRTLTISRHVFWPAPNVDSALVELVRRRPPDTRATREQVFALVDAAFAQRRKTLRKALAKAAGGADAAETALRAAGIDPTRRGETLDITAFAALAEALHPIDADEAAAPTPPITSQEQS</sequence>
<gene>
    <name evidence="7 11" type="primary">rsmA</name>
    <name evidence="7" type="synonym">ksgA</name>
    <name evidence="11" type="ORF">FK256_07165</name>
</gene>